<comment type="caution">
    <text evidence="5">The sequence shown here is derived from an EMBL/GenBank/DDBJ whole genome shotgun (WGS) entry which is preliminary data.</text>
</comment>
<organism evidence="5 6">
    <name type="scientific">Saccharothrix yanglingensis</name>
    <dbReference type="NCBI Taxonomy" id="659496"/>
    <lineage>
        <taxon>Bacteria</taxon>
        <taxon>Bacillati</taxon>
        <taxon>Actinomycetota</taxon>
        <taxon>Actinomycetes</taxon>
        <taxon>Pseudonocardiales</taxon>
        <taxon>Pseudonocardiaceae</taxon>
        <taxon>Saccharothrix</taxon>
    </lineage>
</organism>
<dbReference type="InterPro" id="IPR051024">
    <property type="entry name" value="GlcNAc_Chitin_IntDeg"/>
</dbReference>
<feature type="region of interest" description="Disordered" evidence="3">
    <location>
        <begin position="174"/>
        <end position="214"/>
    </location>
</feature>
<name>A0ABU0X6H7_9PSEU</name>
<reference evidence="5 6" key="1">
    <citation type="submission" date="2017-06" db="EMBL/GenBank/DDBJ databases">
        <title>Cultured bacterium strain Saccharothrix yanglingensis Hhs.015.</title>
        <authorList>
            <person name="Xia Y."/>
        </authorList>
    </citation>
    <scope>NUCLEOTIDE SEQUENCE [LARGE SCALE GENOMIC DNA]</scope>
    <source>
        <strain evidence="5 6">Hhs.015</strain>
    </source>
</reference>
<accession>A0ABU0X6H7</accession>
<feature type="compositionally biased region" description="Low complexity" evidence="3">
    <location>
        <begin position="177"/>
        <end position="206"/>
    </location>
</feature>
<dbReference type="RefSeq" id="WP_306749330.1">
    <property type="nucleotide sequence ID" value="NZ_NSDM01000013.1"/>
</dbReference>
<dbReference type="SUPFAM" id="SSF81296">
    <property type="entry name" value="E set domains"/>
    <property type="match status" value="1"/>
</dbReference>
<dbReference type="CDD" id="cd12214">
    <property type="entry name" value="ChiA1_BD"/>
    <property type="match status" value="1"/>
</dbReference>
<proteinExistence type="predicted"/>
<dbReference type="SMART" id="SM00495">
    <property type="entry name" value="ChtBD3"/>
    <property type="match status" value="1"/>
</dbReference>
<dbReference type="EMBL" id="NSDM01000013">
    <property type="protein sequence ID" value="MDQ2587730.1"/>
    <property type="molecule type" value="Genomic_DNA"/>
</dbReference>
<evidence type="ECO:0000259" key="4">
    <source>
        <dbReference type="SMART" id="SM00495"/>
    </source>
</evidence>
<dbReference type="CDD" id="cd21177">
    <property type="entry name" value="LPMO_AA10"/>
    <property type="match status" value="1"/>
</dbReference>
<dbReference type="Pfam" id="PF02839">
    <property type="entry name" value="CBM_5_12"/>
    <property type="match status" value="1"/>
</dbReference>
<evidence type="ECO:0000313" key="6">
    <source>
        <dbReference type="Proteomes" id="UP001225605"/>
    </source>
</evidence>
<dbReference type="InterPro" id="IPR003610">
    <property type="entry name" value="CBM5/12"/>
</dbReference>
<dbReference type="PANTHER" id="PTHR34823">
    <property type="entry name" value="GLCNAC-BINDING PROTEIN A"/>
    <property type="match status" value="1"/>
</dbReference>
<keyword evidence="6" id="KW-1185">Reference proteome</keyword>
<dbReference type="PANTHER" id="PTHR34823:SF1">
    <property type="entry name" value="CHITIN-BINDING TYPE-4 DOMAIN-CONTAINING PROTEIN"/>
    <property type="match status" value="1"/>
</dbReference>
<feature type="domain" description="Chitin-binding type-3" evidence="4">
    <location>
        <begin position="208"/>
        <end position="254"/>
    </location>
</feature>
<evidence type="ECO:0000313" key="5">
    <source>
        <dbReference type="EMBL" id="MDQ2587730.1"/>
    </source>
</evidence>
<evidence type="ECO:0000256" key="2">
    <source>
        <dbReference type="ARBA" id="ARBA00022801"/>
    </source>
</evidence>
<dbReference type="Gene3D" id="2.10.10.20">
    <property type="entry name" value="Carbohydrate-binding module superfamily 5/12"/>
    <property type="match status" value="1"/>
</dbReference>
<keyword evidence="2" id="KW-0378">Hydrolase</keyword>
<evidence type="ECO:0000256" key="3">
    <source>
        <dbReference type="SAM" id="MobiDB-lite"/>
    </source>
</evidence>
<gene>
    <name evidence="5" type="ORF">CKY47_27820</name>
</gene>
<dbReference type="Gene3D" id="2.70.50.50">
    <property type="entry name" value="chitin-binding protein cbp21"/>
    <property type="match status" value="1"/>
</dbReference>
<dbReference type="Pfam" id="PF03067">
    <property type="entry name" value="LPMO_10"/>
    <property type="match status" value="1"/>
</dbReference>
<dbReference type="SUPFAM" id="SSF51055">
    <property type="entry name" value="Carbohydrate binding domain"/>
    <property type="match status" value="1"/>
</dbReference>
<protein>
    <submittedName>
        <fullName evidence="5">Cellulose-binding protein</fullName>
    </submittedName>
</protein>
<evidence type="ECO:0000256" key="1">
    <source>
        <dbReference type="ARBA" id="ARBA00022729"/>
    </source>
</evidence>
<dbReference type="InterPro" id="IPR004302">
    <property type="entry name" value="Cellulose/chitin-bd_N"/>
</dbReference>
<dbReference type="InterPro" id="IPR014756">
    <property type="entry name" value="Ig_E-set"/>
</dbReference>
<dbReference type="InterPro" id="IPR036573">
    <property type="entry name" value="CBM_sf_5/12"/>
</dbReference>
<sequence length="254" mass="26710">MNLKRKLAAVLAGVGIAPFIVVVSAGTASAHGYISSPPSRQAMCAQGRVSDCGPVVYEPQSVEGPKGQRNCHAGLTPFAPLNDDSKAWPTTSVGGTVAFNWTLTARHATSTWEYYVGGTRIAEFNDGGRQPNATVTHNVNLGGRTGRIKLLAIWNIADTPMAFYSCVDLQVGGGGNPPTTTTTPPTTTTRPPTTTTTRPPTTTQPPVGGTWAPNTAYRTGAQVTYGGASYRCVQAHTSLVGWEPPNTAALWQKL</sequence>
<dbReference type="Proteomes" id="UP001225605">
    <property type="component" value="Unassembled WGS sequence"/>
</dbReference>
<keyword evidence="1" id="KW-0732">Signal</keyword>